<sequence length="480" mass="54096">MTQPPTASPDPSSDASHHDDATEESPRPFEATPQPPSSMLLGHVPAFKRDMLKTLMESRARYGDRVRFRLLNREGFFVAHPDDLNHVLIRNNRNFVKTTRGYRAMRQLLGNGLVTSEGDFWLRQRRIAQPSFHQKRINGFAETMVNVAEKSVREWEARQAAARGGQAPVVGLSAEMTRITLDIVGFTLLSTELSSHSAKVSARLQFVLEEVTRRIRVPWSFPLSVPTPANMRVNRAIAGLDEVVEGIIARRRKGQDNPEDLLTMLMEARDEESGEGMSDAQLRDEVMTIFLAGYETTATALTWTFYMLSQHPEAEARLHAELDEVLEGGRLPTLADLPRLAWTRMVIEESMRLYPPVPMLARTSVEDDVIGGYQVPAGTFVILSPYVTHRHPDFWESPETFDPERFRDPKAERPRFAYFPFLGGPRQCIGKSFAMMEAQLVLATLASRFKLRCASDAPVKPNVTVTLGVKKDIPMRLVAR</sequence>
<accession>A0ABY0CUA7</accession>
<keyword evidence="2" id="KW-0349">Heme</keyword>
<dbReference type="RefSeq" id="WP_127780012.1">
    <property type="nucleotide sequence ID" value="NZ_SADD01000003.1"/>
</dbReference>
<name>A0ABY0CUA7_9DELT</name>
<dbReference type="InterPro" id="IPR002401">
    <property type="entry name" value="Cyt_P450_E_grp-I"/>
</dbReference>
<dbReference type="InterPro" id="IPR050196">
    <property type="entry name" value="Cytochrome_P450_Monoox"/>
</dbReference>
<dbReference type="PANTHER" id="PTHR24291:SF50">
    <property type="entry name" value="BIFUNCTIONAL ALBAFLAVENONE MONOOXYGENASE_TERPENE SYNTHASE"/>
    <property type="match status" value="1"/>
</dbReference>
<evidence type="ECO:0000256" key="1">
    <source>
        <dbReference type="ARBA" id="ARBA00010617"/>
    </source>
</evidence>
<evidence type="ECO:0000256" key="6">
    <source>
        <dbReference type="ARBA" id="ARBA00023033"/>
    </source>
</evidence>
<dbReference type="Pfam" id="PF00067">
    <property type="entry name" value="p450"/>
    <property type="match status" value="1"/>
</dbReference>
<evidence type="ECO:0000256" key="5">
    <source>
        <dbReference type="ARBA" id="ARBA00023004"/>
    </source>
</evidence>
<gene>
    <name evidence="8" type="ORF">EA187_08825</name>
</gene>
<evidence type="ECO:0000256" key="3">
    <source>
        <dbReference type="ARBA" id="ARBA00022723"/>
    </source>
</evidence>
<keyword evidence="9" id="KW-1185">Reference proteome</keyword>
<dbReference type="Gene3D" id="1.10.630.10">
    <property type="entry name" value="Cytochrome P450"/>
    <property type="match status" value="1"/>
</dbReference>
<dbReference type="InterPro" id="IPR001128">
    <property type="entry name" value="Cyt_P450"/>
</dbReference>
<protein>
    <submittedName>
        <fullName evidence="8">Cytochrome P450</fullName>
    </submittedName>
</protein>
<keyword evidence="6" id="KW-0503">Monooxygenase</keyword>
<dbReference type="EMBL" id="SADD01000003">
    <property type="protein sequence ID" value="RVU45852.1"/>
    <property type="molecule type" value="Genomic_DNA"/>
</dbReference>
<proteinExistence type="inferred from homology"/>
<reference evidence="8 9" key="1">
    <citation type="submission" date="2019-01" db="EMBL/GenBank/DDBJ databases">
        <title>Lujinxingia litoralis gen. nov., sp. nov. and Lujinxingia sediminis gen. nov., sp. nov., new members in the order Bradymonadales, isolated from coastal sediment.</title>
        <authorList>
            <person name="Li C.-M."/>
        </authorList>
    </citation>
    <scope>NUCLEOTIDE SEQUENCE [LARGE SCALE GENOMIC DNA]</scope>
    <source>
        <strain evidence="8 9">SEH01</strain>
    </source>
</reference>
<feature type="compositionally biased region" description="Basic and acidic residues" evidence="7">
    <location>
        <begin position="15"/>
        <end position="27"/>
    </location>
</feature>
<dbReference type="PANTHER" id="PTHR24291">
    <property type="entry name" value="CYTOCHROME P450 FAMILY 4"/>
    <property type="match status" value="1"/>
</dbReference>
<keyword evidence="3" id="KW-0479">Metal-binding</keyword>
<dbReference type="CDD" id="cd20620">
    <property type="entry name" value="CYP132-like"/>
    <property type="match status" value="1"/>
</dbReference>
<dbReference type="Proteomes" id="UP000282926">
    <property type="component" value="Unassembled WGS sequence"/>
</dbReference>
<comment type="similarity">
    <text evidence="1">Belongs to the cytochrome P450 family.</text>
</comment>
<dbReference type="PRINTS" id="PR00385">
    <property type="entry name" value="P450"/>
</dbReference>
<dbReference type="SUPFAM" id="SSF48264">
    <property type="entry name" value="Cytochrome P450"/>
    <property type="match status" value="1"/>
</dbReference>
<evidence type="ECO:0000256" key="4">
    <source>
        <dbReference type="ARBA" id="ARBA00023002"/>
    </source>
</evidence>
<organism evidence="8 9">
    <name type="scientific">Lujinxingia sediminis</name>
    <dbReference type="NCBI Taxonomy" id="2480984"/>
    <lineage>
        <taxon>Bacteria</taxon>
        <taxon>Deltaproteobacteria</taxon>
        <taxon>Bradymonadales</taxon>
        <taxon>Lujinxingiaceae</taxon>
        <taxon>Lujinxingia</taxon>
    </lineage>
</organism>
<feature type="region of interest" description="Disordered" evidence="7">
    <location>
        <begin position="1"/>
        <end position="41"/>
    </location>
</feature>
<keyword evidence="4" id="KW-0560">Oxidoreductase</keyword>
<evidence type="ECO:0000313" key="9">
    <source>
        <dbReference type="Proteomes" id="UP000282926"/>
    </source>
</evidence>
<evidence type="ECO:0000256" key="2">
    <source>
        <dbReference type="ARBA" id="ARBA00022617"/>
    </source>
</evidence>
<keyword evidence="5" id="KW-0408">Iron</keyword>
<evidence type="ECO:0000313" key="8">
    <source>
        <dbReference type="EMBL" id="RVU45852.1"/>
    </source>
</evidence>
<dbReference type="InterPro" id="IPR036396">
    <property type="entry name" value="Cyt_P450_sf"/>
</dbReference>
<dbReference type="PRINTS" id="PR00463">
    <property type="entry name" value="EP450I"/>
</dbReference>
<evidence type="ECO:0000256" key="7">
    <source>
        <dbReference type="SAM" id="MobiDB-lite"/>
    </source>
</evidence>
<comment type="caution">
    <text evidence="8">The sequence shown here is derived from an EMBL/GenBank/DDBJ whole genome shotgun (WGS) entry which is preliminary data.</text>
</comment>